<proteinExistence type="predicted"/>
<comment type="caution">
    <text evidence="2">The sequence shown here is derived from an EMBL/GenBank/DDBJ whole genome shotgun (WGS) entry which is preliminary data.</text>
</comment>
<organism evidence="2 3">
    <name type="scientific">Acanthoscelides obtectus</name>
    <name type="common">Bean weevil</name>
    <name type="synonym">Bruchus obtectus</name>
    <dbReference type="NCBI Taxonomy" id="200917"/>
    <lineage>
        <taxon>Eukaryota</taxon>
        <taxon>Metazoa</taxon>
        <taxon>Ecdysozoa</taxon>
        <taxon>Arthropoda</taxon>
        <taxon>Hexapoda</taxon>
        <taxon>Insecta</taxon>
        <taxon>Pterygota</taxon>
        <taxon>Neoptera</taxon>
        <taxon>Endopterygota</taxon>
        <taxon>Coleoptera</taxon>
        <taxon>Polyphaga</taxon>
        <taxon>Cucujiformia</taxon>
        <taxon>Chrysomeloidea</taxon>
        <taxon>Chrysomelidae</taxon>
        <taxon>Bruchinae</taxon>
        <taxon>Bruchini</taxon>
        <taxon>Acanthoscelides</taxon>
    </lineage>
</organism>
<dbReference type="Proteomes" id="UP001152888">
    <property type="component" value="Unassembled WGS sequence"/>
</dbReference>
<dbReference type="EMBL" id="CAKOFQ010006783">
    <property type="protein sequence ID" value="CAH1971291.1"/>
    <property type="molecule type" value="Genomic_DNA"/>
</dbReference>
<evidence type="ECO:0000313" key="2">
    <source>
        <dbReference type="EMBL" id="CAH1971291.1"/>
    </source>
</evidence>
<evidence type="ECO:0000313" key="3">
    <source>
        <dbReference type="Proteomes" id="UP001152888"/>
    </source>
</evidence>
<evidence type="ECO:0000256" key="1">
    <source>
        <dbReference type="SAM" id="MobiDB-lite"/>
    </source>
</evidence>
<name>A0A9P0KAK0_ACAOB</name>
<reference evidence="2" key="1">
    <citation type="submission" date="2022-03" db="EMBL/GenBank/DDBJ databases">
        <authorList>
            <person name="Sayadi A."/>
        </authorList>
    </citation>
    <scope>NUCLEOTIDE SEQUENCE</scope>
</reference>
<protein>
    <submittedName>
        <fullName evidence="2">Uncharacterized protein</fullName>
    </submittedName>
</protein>
<keyword evidence="3" id="KW-1185">Reference proteome</keyword>
<sequence>MFSRPTPSTDVAAPAEIRESAESDVATTVSTSSRSAFHGLLDIERNRQNRNNRTAVHVVRRVLWIIRGLLSPEEGIKTYSKKISGINTHYGVNFLSC</sequence>
<gene>
    <name evidence="2" type="ORF">ACAOBT_LOCUS9356</name>
</gene>
<accession>A0A9P0KAK0</accession>
<dbReference type="AlphaFoldDB" id="A0A9P0KAK0"/>
<feature type="region of interest" description="Disordered" evidence="1">
    <location>
        <begin position="1"/>
        <end position="29"/>
    </location>
</feature>